<sequence>MTDYMKANRSTETGIEQVRAALERGERLTPLDALNRFGLWSLASAIHALRKQGMAIDAELIDVGTRNGGSARVAQYCMASVNARDA</sequence>
<organism evidence="2 3">
    <name type="scientific">Limnohabitans curvus</name>
    <dbReference type="NCBI Taxonomy" id="323423"/>
    <lineage>
        <taxon>Bacteria</taxon>
        <taxon>Pseudomonadati</taxon>
        <taxon>Pseudomonadota</taxon>
        <taxon>Betaproteobacteria</taxon>
        <taxon>Burkholderiales</taxon>
        <taxon>Comamonadaceae</taxon>
        <taxon>Limnohabitans</taxon>
    </lineage>
</organism>
<dbReference type="AlphaFoldDB" id="A0A315EKB4"/>
<proteinExistence type="predicted"/>
<accession>A0A315EKB4</accession>
<protein>
    <recommendedName>
        <fullName evidence="1">Winged helix-turn-helix domain-containing protein</fullName>
    </recommendedName>
</protein>
<name>A0A315EKB4_9BURK</name>
<dbReference type="Pfam" id="PF14090">
    <property type="entry name" value="HTH_39"/>
    <property type="match status" value="1"/>
</dbReference>
<evidence type="ECO:0000259" key="1">
    <source>
        <dbReference type="Pfam" id="PF14090"/>
    </source>
</evidence>
<keyword evidence="3" id="KW-1185">Reference proteome</keyword>
<dbReference type="Proteomes" id="UP000251341">
    <property type="component" value="Unassembled WGS sequence"/>
</dbReference>
<evidence type="ECO:0000313" key="2">
    <source>
        <dbReference type="EMBL" id="PUE58340.1"/>
    </source>
</evidence>
<gene>
    <name evidence="2" type="ORF">B9Z44_01205</name>
</gene>
<dbReference type="EMBL" id="NESP01000001">
    <property type="protein sequence ID" value="PUE58340.1"/>
    <property type="molecule type" value="Genomic_DNA"/>
</dbReference>
<comment type="caution">
    <text evidence="2">The sequence shown here is derived from an EMBL/GenBank/DDBJ whole genome shotgun (WGS) entry which is preliminary data.</text>
</comment>
<reference evidence="2 3" key="1">
    <citation type="submission" date="2017-04" db="EMBL/GenBank/DDBJ databases">
        <title>Unexpected and diverse lifestyles within the genus Limnohabitans.</title>
        <authorList>
            <person name="Kasalicky V."/>
            <person name="Mehrshad M."/>
            <person name="Andrei S.-A."/>
            <person name="Salcher M."/>
            <person name="Kratochvilova H."/>
            <person name="Simek K."/>
            <person name="Ghai R."/>
        </authorList>
    </citation>
    <scope>NUCLEOTIDE SEQUENCE [LARGE SCALE GENOMIC DNA]</scope>
    <source>
        <strain evidence="2 3">MWH-C5</strain>
    </source>
</reference>
<feature type="domain" description="Winged helix-turn-helix" evidence="1">
    <location>
        <begin position="17"/>
        <end position="80"/>
    </location>
</feature>
<evidence type="ECO:0000313" key="3">
    <source>
        <dbReference type="Proteomes" id="UP000251341"/>
    </source>
</evidence>
<dbReference type="InterPro" id="IPR055245">
    <property type="entry name" value="HTH_proteobacteria"/>
</dbReference>